<dbReference type="HOGENOM" id="CLU_623020_0_0_1"/>
<name>T1GII9_MEGSC</name>
<accession>T1GII9</accession>
<dbReference type="EMBL" id="CAQQ02178306">
    <property type="status" value="NOT_ANNOTATED_CDS"/>
    <property type="molecule type" value="Genomic_DNA"/>
</dbReference>
<dbReference type="AlphaFoldDB" id="T1GII9"/>
<dbReference type="PANTHER" id="PTHR14374">
    <property type="entry name" value="FOIE GRAS"/>
    <property type="match status" value="1"/>
</dbReference>
<dbReference type="PANTHER" id="PTHR14374:SF0">
    <property type="entry name" value="TRAFFICKING PROTEIN PARTICLE COMPLEX SUBUNIT 11"/>
    <property type="match status" value="1"/>
</dbReference>
<dbReference type="Proteomes" id="UP000015102">
    <property type="component" value="Unassembled WGS sequence"/>
</dbReference>
<dbReference type="EnsemblMetazoa" id="MESCA003268-RA">
    <property type="protein sequence ID" value="MESCA003268-PA"/>
    <property type="gene ID" value="MESCA003268"/>
</dbReference>
<evidence type="ECO:0000313" key="1">
    <source>
        <dbReference type="EnsemblMetazoa" id="MESCA003268-PA"/>
    </source>
</evidence>
<dbReference type="GO" id="GO:0005737">
    <property type="term" value="C:cytoplasm"/>
    <property type="evidence" value="ECO:0007669"/>
    <property type="project" value="TreeGrafter"/>
</dbReference>
<proteinExistence type="predicted"/>
<evidence type="ECO:0000313" key="2">
    <source>
        <dbReference type="Proteomes" id="UP000015102"/>
    </source>
</evidence>
<dbReference type="EMBL" id="CAQQ02178307">
    <property type="status" value="NOT_ANNOTATED_CDS"/>
    <property type="molecule type" value="Genomic_DNA"/>
</dbReference>
<reference evidence="2" key="1">
    <citation type="submission" date="2013-02" db="EMBL/GenBank/DDBJ databases">
        <authorList>
            <person name="Hughes D."/>
        </authorList>
    </citation>
    <scope>NUCLEOTIDE SEQUENCE</scope>
    <source>
        <strain>Durham</strain>
        <strain evidence="2">NC isolate 2 -- Noor lab</strain>
    </source>
</reference>
<protein>
    <submittedName>
        <fullName evidence="1">Uncharacterized protein</fullName>
    </submittedName>
</protein>
<organism evidence="1 2">
    <name type="scientific">Megaselia scalaris</name>
    <name type="common">Humpbacked fly</name>
    <name type="synonym">Phora scalaris</name>
    <dbReference type="NCBI Taxonomy" id="36166"/>
    <lineage>
        <taxon>Eukaryota</taxon>
        <taxon>Metazoa</taxon>
        <taxon>Ecdysozoa</taxon>
        <taxon>Arthropoda</taxon>
        <taxon>Hexapoda</taxon>
        <taxon>Insecta</taxon>
        <taxon>Pterygota</taxon>
        <taxon>Neoptera</taxon>
        <taxon>Endopterygota</taxon>
        <taxon>Diptera</taxon>
        <taxon>Brachycera</taxon>
        <taxon>Muscomorpha</taxon>
        <taxon>Platypezoidea</taxon>
        <taxon>Phoridae</taxon>
        <taxon>Megaseliini</taxon>
        <taxon>Megaselia</taxon>
    </lineage>
</organism>
<dbReference type="STRING" id="36166.T1GII9"/>
<sequence length="440" mass="50207">MLPDYREDKWMIIFSDVLLRTLRCALLSASVTDFIQCSIESLSPTILCDQPEKIHILENLWKVFQGVPPVSQSLITPEIRTSWEQSLSAFKSPIFIYLEKLAPIFDSCLSFEKSQLENDQPINIHLVLKNITAVPLRICGVFTTLTDGAETLRLKSGHFTSFNELKELRDHELPGKIGEFRIFPGDLLLEPGVIYKFIEFLDDVILKKTKEESLQVTCAKEFTFSGRFYTLDRKALEKVYRGENFLLRANIKIQSPSELEILDTYFICDHNLVQSMYSYKRKKSSNVYKNSDSLEDVIVLRTDSSKSEWITQKSLEAAKSQSFPQFKRSANRGFIKGIVSSEPSSTIASKAEFPDFGIYCVKWRRFGAKEENESKFVIAGIDILQPPLNIYCSIEEQMFVKVPMTLKVVLKNPSPSILHIISSLSVPTSDNFMCSGHRQT</sequence>
<keyword evidence="2" id="KW-1185">Reference proteome</keyword>
<reference evidence="1" key="2">
    <citation type="submission" date="2015-06" db="UniProtKB">
        <authorList>
            <consortium name="EnsemblMetazoa"/>
        </authorList>
    </citation>
    <scope>IDENTIFICATION</scope>
</reference>